<dbReference type="PANTHER" id="PTHR45743">
    <property type="entry name" value="POTASSIUM CHANNEL AKT1"/>
    <property type="match status" value="1"/>
</dbReference>
<dbReference type="InterPro" id="IPR000595">
    <property type="entry name" value="cNMP-bd_dom"/>
</dbReference>
<evidence type="ECO:0000256" key="11">
    <source>
        <dbReference type="ARBA" id="ARBA00023136"/>
    </source>
</evidence>
<proteinExistence type="inferred from homology"/>
<dbReference type="Gene3D" id="1.10.287.70">
    <property type="match status" value="1"/>
</dbReference>
<feature type="region of interest" description="Disordered" evidence="13">
    <location>
        <begin position="296"/>
        <end position="317"/>
    </location>
</feature>
<feature type="non-terminal residue" evidence="16">
    <location>
        <position position="371"/>
    </location>
</feature>
<evidence type="ECO:0000256" key="7">
    <source>
        <dbReference type="ARBA" id="ARBA00022882"/>
    </source>
</evidence>
<evidence type="ECO:0000256" key="13">
    <source>
        <dbReference type="SAM" id="MobiDB-lite"/>
    </source>
</evidence>
<keyword evidence="5 14" id="KW-0812">Transmembrane</keyword>
<protein>
    <recommendedName>
        <fullName evidence="15">Cyclic nucleotide-binding domain-containing protein</fullName>
    </recommendedName>
</protein>
<comment type="similarity">
    <text evidence="2">Belongs to the potassium channel family. Plant (TC 1.A.1.4) subfamily.</text>
</comment>
<dbReference type="SMART" id="SM00100">
    <property type="entry name" value="cNMP"/>
    <property type="match status" value="1"/>
</dbReference>
<evidence type="ECO:0000256" key="8">
    <source>
        <dbReference type="ARBA" id="ARBA00022958"/>
    </source>
</evidence>
<organism evidence="16 17">
    <name type="scientific">Ensete ventricosum</name>
    <name type="common">Abyssinian banana</name>
    <name type="synonym">Musa ensete</name>
    <dbReference type="NCBI Taxonomy" id="4639"/>
    <lineage>
        <taxon>Eukaryota</taxon>
        <taxon>Viridiplantae</taxon>
        <taxon>Streptophyta</taxon>
        <taxon>Embryophyta</taxon>
        <taxon>Tracheophyta</taxon>
        <taxon>Spermatophyta</taxon>
        <taxon>Magnoliopsida</taxon>
        <taxon>Liliopsida</taxon>
        <taxon>Zingiberales</taxon>
        <taxon>Musaceae</taxon>
        <taxon>Ensete</taxon>
    </lineage>
</organism>
<dbReference type="SUPFAM" id="SSF51206">
    <property type="entry name" value="cAMP-binding domain-like"/>
    <property type="match status" value="1"/>
</dbReference>
<dbReference type="InterPro" id="IPR045319">
    <property type="entry name" value="KAT/AKT"/>
</dbReference>
<dbReference type="InterPro" id="IPR005821">
    <property type="entry name" value="Ion_trans_dom"/>
</dbReference>
<dbReference type="GO" id="GO:0034702">
    <property type="term" value="C:monoatomic ion channel complex"/>
    <property type="evidence" value="ECO:0007669"/>
    <property type="project" value="UniProtKB-KW"/>
</dbReference>
<keyword evidence="11 14" id="KW-0472">Membrane</keyword>
<dbReference type="GO" id="GO:0005249">
    <property type="term" value="F:voltage-gated potassium channel activity"/>
    <property type="evidence" value="ECO:0007669"/>
    <property type="project" value="InterPro"/>
</dbReference>
<feature type="transmembrane region" description="Helical" evidence="14">
    <location>
        <begin position="25"/>
        <end position="45"/>
    </location>
</feature>
<keyword evidence="6" id="KW-0631">Potassium channel</keyword>
<keyword evidence="9 14" id="KW-1133">Transmembrane helix</keyword>
<dbReference type="CDD" id="cd00038">
    <property type="entry name" value="CAP_ED"/>
    <property type="match status" value="1"/>
</dbReference>
<evidence type="ECO:0000259" key="15">
    <source>
        <dbReference type="PROSITE" id="PS50042"/>
    </source>
</evidence>
<dbReference type="SUPFAM" id="SSF81324">
    <property type="entry name" value="Voltage-gated potassium channels"/>
    <property type="match status" value="1"/>
</dbReference>
<dbReference type="Proteomes" id="UP000287651">
    <property type="component" value="Unassembled WGS sequence"/>
</dbReference>
<keyword evidence="10" id="KW-0406">Ion transport</keyword>
<evidence type="ECO:0000256" key="10">
    <source>
        <dbReference type="ARBA" id="ARBA00023065"/>
    </source>
</evidence>
<gene>
    <name evidence="16" type="ORF">B296_00023326</name>
</gene>
<evidence type="ECO:0000256" key="9">
    <source>
        <dbReference type="ARBA" id="ARBA00022989"/>
    </source>
</evidence>
<reference evidence="16 17" key="1">
    <citation type="journal article" date="2014" name="Agronomy (Basel)">
        <title>A Draft Genome Sequence for Ensete ventricosum, the Drought-Tolerant Tree Against Hunger.</title>
        <authorList>
            <person name="Harrison J."/>
            <person name="Moore K.A."/>
            <person name="Paszkiewicz K."/>
            <person name="Jones T."/>
            <person name="Grant M."/>
            <person name="Ambacheew D."/>
            <person name="Muzemil S."/>
            <person name="Studholme D.J."/>
        </authorList>
    </citation>
    <scope>NUCLEOTIDE SEQUENCE [LARGE SCALE GENOMIC DNA]</scope>
</reference>
<evidence type="ECO:0000256" key="12">
    <source>
        <dbReference type="ARBA" id="ARBA00023303"/>
    </source>
</evidence>
<evidence type="ECO:0000256" key="2">
    <source>
        <dbReference type="ARBA" id="ARBA00007929"/>
    </source>
</evidence>
<accession>A0A426Z3C5</accession>
<evidence type="ECO:0000256" key="4">
    <source>
        <dbReference type="ARBA" id="ARBA00022538"/>
    </source>
</evidence>
<keyword evidence="3" id="KW-0813">Transport</keyword>
<sequence>MAIRHRVKDHTWIGSLVPDFEERSIWLGYTYAMYWSITTLTTVGYGDLHAWNTGEKVFTIFLMLFNIGLTAYLIGNMTNLIVHAATRTFIMVFAAASASSTVSRFASKHRLPDGLREQMMAHLQLKFKTMELQQEEVIADLPKAIRSTIAQHLFQRTVEGTYLFKGVSEEFIVQLVSEMQAEYFPPKVDIIIENEIPTDFYIVVSGAVVWLQRLHSDVLTTKNGSEKPFTVRSKRLSQVVRISHRHFMQIVQPFNLRISIVSNFDSIFLQFLKELSKDLIEEVPFVPELLKQMNEHEEPLEESQDLESSSPPNDAGVEDLLKNMFHAQEEHLGLQQRGLSQLMEPKLKRYAPLEKTTTCLYVEADISKLQQ</sequence>
<evidence type="ECO:0000256" key="6">
    <source>
        <dbReference type="ARBA" id="ARBA00022826"/>
    </source>
</evidence>
<evidence type="ECO:0000256" key="5">
    <source>
        <dbReference type="ARBA" id="ARBA00022692"/>
    </source>
</evidence>
<evidence type="ECO:0000256" key="1">
    <source>
        <dbReference type="ARBA" id="ARBA00004141"/>
    </source>
</evidence>
<evidence type="ECO:0000256" key="14">
    <source>
        <dbReference type="SAM" id="Phobius"/>
    </source>
</evidence>
<keyword evidence="8" id="KW-0630">Potassium</keyword>
<dbReference type="InterPro" id="IPR003938">
    <property type="entry name" value="K_chnl_volt-dep_EAG/ELK/ERG"/>
</dbReference>
<dbReference type="AlphaFoldDB" id="A0A426Z3C5"/>
<comment type="subcellular location">
    <subcellularLocation>
        <location evidence="1">Membrane</location>
        <topology evidence="1">Multi-pass membrane protein</topology>
    </subcellularLocation>
</comment>
<evidence type="ECO:0000313" key="17">
    <source>
        <dbReference type="Proteomes" id="UP000287651"/>
    </source>
</evidence>
<evidence type="ECO:0000256" key="3">
    <source>
        <dbReference type="ARBA" id="ARBA00022448"/>
    </source>
</evidence>
<dbReference type="InterPro" id="IPR014710">
    <property type="entry name" value="RmlC-like_jellyroll"/>
</dbReference>
<comment type="caution">
    <text evidence="16">The sequence shown here is derived from an EMBL/GenBank/DDBJ whole genome shotgun (WGS) entry which is preliminary data.</text>
</comment>
<dbReference type="Pfam" id="PF00520">
    <property type="entry name" value="Ion_trans"/>
    <property type="match status" value="1"/>
</dbReference>
<dbReference type="PROSITE" id="PS50042">
    <property type="entry name" value="CNMP_BINDING_3"/>
    <property type="match status" value="1"/>
</dbReference>
<evidence type="ECO:0000313" key="16">
    <source>
        <dbReference type="EMBL" id="RRT58453.1"/>
    </source>
</evidence>
<keyword evidence="12" id="KW-0407">Ion channel</keyword>
<name>A0A426Z3C5_ENSVE</name>
<feature type="transmembrane region" description="Helical" evidence="14">
    <location>
        <begin position="57"/>
        <end position="74"/>
    </location>
</feature>
<dbReference type="EMBL" id="AMZH03008675">
    <property type="protein sequence ID" value="RRT58453.1"/>
    <property type="molecule type" value="Genomic_DNA"/>
</dbReference>
<dbReference type="PANTHER" id="PTHR45743:SF27">
    <property type="entry name" value="POTASSIUM CHANNEL KAT3"/>
    <property type="match status" value="1"/>
</dbReference>
<dbReference type="Gene3D" id="2.60.120.10">
    <property type="entry name" value="Jelly Rolls"/>
    <property type="match status" value="1"/>
</dbReference>
<dbReference type="PRINTS" id="PR01463">
    <property type="entry name" value="EAGCHANLFMLY"/>
</dbReference>
<feature type="domain" description="Cyclic nucleotide-binding" evidence="15">
    <location>
        <begin position="163"/>
        <end position="208"/>
    </location>
</feature>
<keyword evidence="4" id="KW-0633">Potassium transport</keyword>
<dbReference type="InterPro" id="IPR018490">
    <property type="entry name" value="cNMP-bd_dom_sf"/>
</dbReference>
<keyword evidence="7" id="KW-0851">Voltage-gated channel</keyword>
<feature type="transmembrane region" description="Helical" evidence="14">
    <location>
        <begin position="80"/>
        <end position="102"/>
    </location>
</feature>